<keyword evidence="1" id="KW-0812">Transmembrane</keyword>
<gene>
    <name evidence="3" type="ORF">H9797_07335</name>
</gene>
<dbReference type="Pfam" id="PF00753">
    <property type="entry name" value="Lactamase_B"/>
    <property type="match status" value="1"/>
</dbReference>
<keyword evidence="1" id="KW-1133">Transmembrane helix</keyword>
<comment type="caution">
    <text evidence="3">The sequence shown here is derived from an EMBL/GenBank/DDBJ whole genome shotgun (WGS) entry which is preliminary data.</text>
</comment>
<dbReference type="PANTHER" id="PTHR30619:SF1">
    <property type="entry name" value="RECOMBINATION PROTEIN 2"/>
    <property type="match status" value="1"/>
</dbReference>
<reference evidence="3" key="1">
    <citation type="journal article" date="2021" name="PeerJ">
        <title>Extensive microbial diversity within the chicken gut microbiome revealed by metagenomics and culture.</title>
        <authorList>
            <person name="Gilroy R."/>
            <person name="Ravi A."/>
            <person name="Getino M."/>
            <person name="Pursley I."/>
            <person name="Horton D.L."/>
            <person name="Alikhan N.F."/>
            <person name="Baker D."/>
            <person name="Gharbi K."/>
            <person name="Hall N."/>
            <person name="Watson M."/>
            <person name="Adriaenssens E.M."/>
            <person name="Foster-Nyarko E."/>
            <person name="Jarju S."/>
            <person name="Secka A."/>
            <person name="Antonio M."/>
            <person name="Oren A."/>
            <person name="Chaudhuri R.R."/>
            <person name="La Ragione R."/>
            <person name="Hildebrand F."/>
            <person name="Pallen M.J."/>
        </authorList>
    </citation>
    <scope>NUCLEOTIDE SEQUENCE</scope>
    <source>
        <strain evidence="3">CHK156-179</strain>
    </source>
</reference>
<feature type="domain" description="Metallo-beta-lactamase" evidence="2">
    <location>
        <begin position="78"/>
        <end position="133"/>
    </location>
</feature>
<organism evidence="3 4">
    <name type="scientific">Candidatus Gallimonas gallistercoris</name>
    <dbReference type="NCBI Taxonomy" id="2838602"/>
    <lineage>
        <taxon>Bacteria</taxon>
        <taxon>Bacillati</taxon>
        <taxon>Bacillota</taxon>
        <taxon>Clostridia</taxon>
        <taxon>Candidatus Gallimonas</taxon>
    </lineage>
</organism>
<keyword evidence="1" id="KW-0472">Membrane</keyword>
<dbReference type="SUPFAM" id="SSF56281">
    <property type="entry name" value="Metallo-hydrolase/oxidoreductase"/>
    <property type="match status" value="1"/>
</dbReference>
<dbReference type="InterPro" id="IPR036866">
    <property type="entry name" value="RibonucZ/Hydroxyglut_hydro"/>
</dbReference>
<dbReference type="Proteomes" id="UP000824221">
    <property type="component" value="Unassembled WGS sequence"/>
</dbReference>
<dbReference type="Gene3D" id="3.60.15.10">
    <property type="entry name" value="Ribonuclease Z/Hydroxyacylglutathione hydrolase-like"/>
    <property type="match status" value="1"/>
</dbReference>
<dbReference type="EMBL" id="DXAJ01000108">
    <property type="protein sequence ID" value="HJA03169.1"/>
    <property type="molecule type" value="Genomic_DNA"/>
</dbReference>
<name>A0A9D2H3M1_9FIRM</name>
<evidence type="ECO:0000313" key="3">
    <source>
        <dbReference type="EMBL" id="HJA03169.1"/>
    </source>
</evidence>
<accession>A0A9D2H3M1</accession>
<dbReference type="PANTHER" id="PTHR30619">
    <property type="entry name" value="DNA INTERNALIZATION/COMPETENCE PROTEIN COMEC/REC2"/>
    <property type="match status" value="1"/>
</dbReference>
<proteinExistence type="predicted"/>
<sequence length="383" mass="42783">MARRSKASQQRLLRAVAVLLVIVLVAAAVFSVYWFVVKGKSWDDFKALFQKPDTPPATGTIETGELTINFLELGNKYTGDCTLIKIGDTEVLIDAGSRKGSAETLIPAISEYCTDGVLEYVIATHADQDHIAAFVGTNEFPGVFESFECEVIIDFPKTNKNTAIYKDYLEERDKEVEAGAEHYTALECWNETEGASRSYILAEGVTMNFLYQKFYEEHASDENNYSVCMLLTQGDYNYLFTGDLEEEGEASLVESNDLPQCKLFKGGHHGSKTSSTEKLLSVIRPEIVCVCCCAGSPEYTTNNDNTFPTQAMIDCVSKYTDKIYVTTLATNVDWEEESWDYTSMNGTITYKSDGKEWSVTGSNNSTILKDTEWFQENRVWNGG</sequence>
<reference evidence="3" key="2">
    <citation type="submission" date="2021-04" db="EMBL/GenBank/DDBJ databases">
        <authorList>
            <person name="Gilroy R."/>
        </authorList>
    </citation>
    <scope>NUCLEOTIDE SEQUENCE</scope>
    <source>
        <strain evidence="3">CHK156-179</strain>
    </source>
</reference>
<dbReference type="InterPro" id="IPR001279">
    <property type="entry name" value="Metallo-B-lactamas"/>
</dbReference>
<dbReference type="InterPro" id="IPR052159">
    <property type="entry name" value="Competence_DNA_uptake"/>
</dbReference>
<protein>
    <recommendedName>
        <fullName evidence="2">Metallo-beta-lactamase domain-containing protein</fullName>
    </recommendedName>
</protein>
<feature type="transmembrane region" description="Helical" evidence="1">
    <location>
        <begin position="12"/>
        <end position="36"/>
    </location>
</feature>
<evidence type="ECO:0000259" key="2">
    <source>
        <dbReference type="Pfam" id="PF00753"/>
    </source>
</evidence>
<dbReference type="AlphaFoldDB" id="A0A9D2H3M1"/>
<evidence type="ECO:0000256" key="1">
    <source>
        <dbReference type="SAM" id="Phobius"/>
    </source>
</evidence>
<evidence type="ECO:0000313" key="4">
    <source>
        <dbReference type="Proteomes" id="UP000824221"/>
    </source>
</evidence>